<reference evidence="1 2" key="1">
    <citation type="submission" date="2020-04" db="EMBL/GenBank/DDBJ databases">
        <authorList>
            <person name="Yin C."/>
        </authorList>
    </citation>
    <scope>NUCLEOTIDE SEQUENCE [LARGE SCALE GENOMIC DNA]</scope>
    <source>
        <strain evidence="1 2">Ak56</strain>
    </source>
</reference>
<dbReference type="AlphaFoldDB" id="A0A847SI63"/>
<dbReference type="Pfam" id="PF11236">
    <property type="entry name" value="DUF3037"/>
    <property type="match status" value="1"/>
</dbReference>
<accession>A0A847SI63</accession>
<proteinExistence type="predicted"/>
<dbReference type="EMBL" id="JABAHZ010000001">
    <property type="protein sequence ID" value="NLR77028.1"/>
    <property type="molecule type" value="Genomic_DNA"/>
</dbReference>
<keyword evidence="2" id="KW-1185">Reference proteome</keyword>
<dbReference type="Proteomes" id="UP000552864">
    <property type="component" value="Unassembled WGS sequence"/>
</dbReference>
<protein>
    <submittedName>
        <fullName evidence="1">DUF3037 domain-containing protein</fullName>
    </submittedName>
</protein>
<comment type="caution">
    <text evidence="1">The sequence shown here is derived from an EMBL/GenBank/DDBJ whole genome shotgun (WGS) entry which is preliminary data.</text>
</comment>
<dbReference type="RefSeq" id="WP_168736463.1">
    <property type="nucleotide sequence ID" value="NZ_JABAHZ010000001.1"/>
</dbReference>
<organism evidence="1 2">
    <name type="scientific">Chitinophaga eiseniae</name>
    <dbReference type="NCBI Taxonomy" id="634771"/>
    <lineage>
        <taxon>Bacteria</taxon>
        <taxon>Pseudomonadati</taxon>
        <taxon>Bacteroidota</taxon>
        <taxon>Chitinophagia</taxon>
        <taxon>Chitinophagales</taxon>
        <taxon>Chitinophagaceae</taxon>
        <taxon>Chitinophaga</taxon>
    </lineage>
</organism>
<evidence type="ECO:0000313" key="2">
    <source>
        <dbReference type="Proteomes" id="UP000552864"/>
    </source>
</evidence>
<evidence type="ECO:0000313" key="1">
    <source>
        <dbReference type="EMBL" id="NLR77028.1"/>
    </source>
</evidence>
<gene>
    <name evidence="1" type="ORF">HGH91_00220</name>
</gene>
<sequence>MIKYQYQILRYLPDRVSGEFINVGIVVYDSVKKELLSQFPIKQTRLSNFFQHYDSKLIFDSIKRICNALESIAAIEQHADSLNEITKQILPADESALFFTDVKNGIDISLTSALNHLFKKMIHELDLINKSAGNTDKAVWNNYFKSYFDDYGITSHLKTHKVVTNNDTLEFEKSWKNGKWNLFEPVSFRLSRIDNIKNKVYKWVGKIEELKTSSEPLNLYLLSEIPDDNPELEKFIFDKLGHLHSTKTNVELVTPENVMEYAEKIKNEIQSHHD</sequence>
<dbReference type="InterPro" id="IPR021398">
    <property type="entry name" value="DUF3037"/>
</dbReference>
<name>A0A847SI63_9BACT</name>